<reference evidence="3 4" key="1">
    <citation type="submission" date="2016-07" db="EMBL/GenBank/DDBJ databases">
        <title>Pervasive Adenine N6-methylation of Active Genes in Fungi.</title>
        <authorList>
            <consortium name="DOE Joint Genome Institute"/>
            <person name="Mondo S.J."/>
            <person name="Dannebaum R.O."/>
            <person name="Kuo R.C."/>
            <person name="Labutti K."/>
            <person name="Haridas S."/>
            <person name="Kuo A."/>
            <person name="Salamov A."/>
            <person name="Ahrendt S.R."/>
            <person name="Lipzen A."/>
            <person name="Sullivan W."/>
            <person name="Andreopoulos W.B."/>
            <person name="Clum A."/>
            <person name="Lindquist E."/>
            <person name="Daum C."/>
            <person name="Ramamoorthy G.K."/>
            <person name="Gryganskyi A."/>
            <person name="Culley D."/>
            <person name="Magnuson J.K."/>
            <person name="James T.Y."/>
            <person name="O'Malley M.A."/>
            <person name="Stajich J.E."/>
            <person name="Spatafora J.W."/>
            <person name="Visel A."/>
            <person name="Grigoriev I.V."/>
        </authorList>
    </citation>
    <scope>NUCLEOTIDE SEQUENCE [LARGE SCALE GENOMIC DNA]</scope>
    <source>
        <strain evidence="3 4">ATCC 12442</strain>
    </source>
</reference>
<dbReference type="PROSITE" id="PS51791">
    <property type="entry name" value="HSAC2"/>
    <property type="match status" value="1"/>
</dbReference>
<dbReference type="OrthoDB" id="405996at2759"/>
<keyword evidence="4" id="KW-1185">Reference proteome</keyword>
<comment type="caution">
    <text evidence="3">The sequence shown here is derived from an EMBL/GenBank/DDBJ whole genome shotgun (WGS) entry which is preliminary data.</text>
</comment>
<feature type="domain" description="HSac2" evidence="2">
    <location>
        <begin position="403"/>
        <end position="510"/>
    </location>
</feature>
<dbReference type="PANTHER" id="PTHR45662:SF7">
    <property type="entry name" value="SACI DOMAIN PROTEIN (AFU_ORTHOLOGUE AFUA_1G15890)"/>
    <property type="match status" value="1"/>
</dbReference>
<dbReference type="InterPro" id="IPR022158">
    <property type="entry name" value="Inositol_phosphatase"/>
</dbReference>
<dbReference type="GO" id="GO:0043812">
    <property type="term" value="F:phosphatidylinositol-4-phosphate phosphatase activity"/>
    <property type="evidence" value="ECO:0007669"/>
    <property type="project" value="TreeGrafter"/>
</dbReference>
<dbReference type="Pfam" id="PF12456">
    <property type="entry name" value="hSac2"/>
    <property type="match status" value="1"/>
</dbReference>
<dbReference type="Pfam" id="PF02383">
    <property type="entry name" value="Syja_N"/>
    <property type="match status" value="1"/>
</dbReference>
<evidence type="ECO:0000259" key="1">
    <source>
        <dbReference type="PROSITE" id="PS50275"/>
    </source>
</evidence>
<dbReference type="GeneID" id="63801207"/>
<gene>
    <name evidence="3" type="ORF">DL89DRAFT_222007</name>
</gene>
<evidence type="ECO:0000313" key="3">
    <source>
        <dbReference type="EMBL" id="ORX71332.1"/>
    </source>
</evidence>
<feature type="domain" description="SAC" evidence="1">
    <location>
        <begin position="1"/>
        <end position="331"/>
    </location>
</feature>
<evidence type="ECO:0000313" key="4">
    <source>
        <dbReference type="Proteomes" id="UP000193922"/>
    </source>
</evidence>
<dbReference type="GO" id="GO:0005783">
    <property type="term" value="C:endoplasmic reticulum"/>
    <property type="evidence" value="ECO:0007669"/>
    <property type="project" value="TreeGrafter"/>
</dbReference>
<dbReference type="STRING" id="61395.A0A1Y1WD08"/>
<dbReference type="AlphaFoldDB" id="A0A1Y1WD08"/>
<protein>
    <recommendedName>
        <fullName evidence="5">SAC domain-containing protein</fullName>
    </recommendedName>
</protein>
<proteinExistence type="predicted"/>
<dbReference type="PANTHER" id="PTHR45662">
    <property type="entry name" value="PHOSPHATIDYLINOSITIDE PHOSPHATASE SAC1"/>
    <property type="match status" value="1"/>
</dbReference>
<organism evidence="3 4">
    <name type="scientific">Linderina pennispora</name>
    <dbReference type="NCBI Taxonomy" id="61395"/>
    <lineage>
        <taxon>Eukaryota</taxon>
        <taxon>Fungi</taxon>
        <taxon>Fungi incertae sedis</taxon>
        <taxon>Zoopagomycota</taxon>
        <taxon>Kickxellomycotina</taxon>
        <taxon>Kickxellomycetes</taxon>
        <taxon>Kickxellales</taxon>
        <taxon>Kickxellaceae</taxon>
        <taxon>Linderina</taxon>
    </lineage>
</organism>
<dbReference type="EMBL" id="MCFD01000004">
    <property type="protein sequence ID" value="ORX71332.1"/>
    <property type="molecule type" value="Genomic_DNA"/>
</dbReference>
<accession>A0A1Y1WD08</accession>
<evidence type="ECO:0008006" key="5">
    <source>
        <dbReference type="Google" id="ProtNLM"/>
    </source>
</evidence>
<dbReference type="Proteomes" id="UP000193922">
    <property type="component" value="Unassembled WGS sequence"/>
</dbReference>
<evidence type="ECO:0000259" key="2">
    <source>
        <dbReference type="PROSITE" id="PS51791"/>
    </source>
</evidence>
<name>A0A1Y1WD08_9FUNG</name>
<dbReference type="InterPro" id="IPR034753">
    <property type="entry name" value="hSac2"/>
</dbReference>
<sequence length="510" mass="56852">MFYSYGYDLTRSLEAKNGQAAVAEDTVLADIVDGDYWFNNHLQKLLLKNSAAAWALPLVQGCVQIAMCSVADGDSFQVSVVSRRSCRRVGVRYERRGANADGYVANFVETEQILSFESGDGKQFASFVQTRGSMPFFWKQPAAGLHPVPVVLRDDASNANVCALHLEREVGRLGRQVIVNLVEQKGREDIVGSKYAALVGECVANEMVDAQAIRYIPWDFHHETRGMRFENLNQLLEQLQGEIARMGYFWQADEQLLIKQSGAFRVNCMDCLDRTNVVQSAIARYVLNEQLVRLGIHAAPELGLSAYSGLEATMNNLWANNGDYISRQYAGTSAMKGDFTRTGKRNFAGVMSDASYSLARLWINTFRDYFSQSALDFIMGSQTSVDVFRTLVDLKSREPDHALQLGRAREAAIEASIAIVVHDGEYVQLALVVRSPMQLGVSVIRHESDAVMILTDVAMYVCGYHYQMERVEEFVRVELKDITAVQHGAYITDTAMPQALDVARNNGIVL</sequence>
<dbReference type="InterPro" id="IPR002013">
    <property type="entry name" value="SAC_dom"/>
</dbReference>
<feature type="non-terminal residue" evidence="3">
    <location>
        <position position="510"/>
    </location>
</feature>
<dbReference type="RefSeq" id="XP_040744847.1">
    <property type="nucleotide sequence ID" value="XM_040884559.1"/>
</dbReference>
<dbReference type="PROSITE" id="PS50275">
    <property type="entry name" value="SAC"/>
    <property type="match status" value="1"/>
</dbReference>
<dbReference type="GO" id="GO:0046856">
    <property type="term" value="P:phosphatidylinositol dephosphorylation"/>
    <property type="evidence" value="ECO:0007669"/>
    <property type="project" value="TreeGrafter"/>
</dbReference>